<dbReference type="Proteomes" id="UP000565262">
    <property type="component" value="Unassembled WGS sequence"/>
</dbReference>
<name>A0A839IVI4_9GAMM</name>
<dbReference type="InterPro" id="IPR000847">
    <property type="entry name" value="LysR_HTH_N"/>
</dbReference>
<keyword evidence="7" id="KW-1185">Reference proteome</keyword>
<proteinExistence type="inferred from homology"/>
<protein>
    <submittedName>
        <fullName evidence="6">LysR family transcriptional regulator</fullName>
    </submittedName>
</protein>
<dbReference type="FunFam" id="1.10.10.10:FF:000001">
    <property type="entry name" value="LysR family transcriptional regulator"/>
    <property type="match status" value="1"/>
</dbReference>
<dbReference type="Gene3D" id="3.40.190.290">
    <property type="match status" value="1"/>
</dbReference>
<dbReference type="PANTHER" id="PTHR30537:SF68">
    <property type="entry name" value="TRANSCRIPTIONAL REGULATOR-RELATED"/>
    <property type="match status" value="1"/>
</dbReference>
<dbReference type="SUPFAM" id="SSF53850">
    <property type="entry name" value="Periplasmic binding protein-like II"/>
    <property type="match status" value="1"/>
</dbReference>
<dbReference type="InterPro" id="IPR058163">
    <property type="entry name" value="LysR-type_TF_proteobact-type"/>
</dbReference>
<keyword evidence="3" id="KW-0238">DNA-binding</keyword>
<dbReference type="Gene3D" id="1.10.10.10">
    <property type="entry name" value="Winged helix-like DNA-binding domain superfamily/Winged helix DNA-binding domain"/>
    <property type="match status" value="1"/>
</dbReference>
<evidence type="ECO:0000259" key="5">
    <source>
        <dbReference type="PROSITE" id="PS50931"/>
    </source>
</evidence>
<dbReference type="GO" id="GO:0003700">
    <property type="term" value="F:DNA-binding transcription factor activity"/>
    <property type="evidence" value="ECO:0007669"/>
    <property type="project" value="InterPro"/>
</dbReference>
<dbReference type="Pfam" id="PF03466">
    <property type="entry name" value="LysR_substrate"/>
    <property type="match status" value="1"/>
</dbReference>
<dbReference type="GO" id="GO:0006351">
    <property type="term" value="P:DNA-templated transcription"/>
    <property type="evidence" value="ECO:0007669"/>
    <property type="project" value="TreeGrafter"/>
</dbReference>
<dbReference type="AlphaFoldDB" id="A0A839IVI4"/>
<keyword evidence="4" id="KW-0804">Transcription</keyword>
<keyword evidence="2" id="KW-0805">Transcription regulation</keyword>
<evidence type="ECO:0000256" key="2">
    <source>
        <dbReference type="ARBA" id="ARBA00023015"/>
    </source>
</evidence>
<accession>A0A839IVI4</accession>
<evidence type="ECO:0000313" key="7">
    <source>
        <dbReference type="Proteomes" id="UP000565262"/>
    </source>
</evidence>
<comment type="caution">
    <text evidence="6">The sequence shown here is derived from an EMBL/GenBank/DDBJ whole genome shotgun (WGS) entry which is preliminary data.</text>
</comment>
<dbReference type="InterPro" id="IPR005119">
    <property type="entry name" value="LysR_subst-bd"/>
</dbReference>
<dbReference type="SUPFAM" id="SSF46785">
    <property type="entry name" value="Winged helix' DNA-binding domain"/>
    <property type="match status" value="1"/>
</dbReference>
<evidence type="ECO:0000256" key="4">
    <source>
        <dbReference type="ARBA" id="ARBA00023163"/>
    </source>
</evidence>
<evidence type="ECO:0000256" key="3">
    <source>
        <dbReference type="ARBA" id="ARBA00023125"/>
    </source>
</evidence>
<sequence>MNNLNDMVIFARVAETGVISEAARALGIPKSRVSRRVSELEKELNIRLIERGTKGVRLTEAGELFYQHCRRIVEEARNASESLHRLTDVPRGRLKINASISLGQLLLVPRLPEFLQRFPEIDVDLILENRTVDLIAEGYDLVLRVGDLQDSDLISRHLASYDMSFFASPDYLDKHGRPQNIQQLHEHKMLTMAIDRIFNEIKLISSGEEYTFRPETRVRVNDLDSIRQMVLAGLGIAFMPGYLASQAIAQHQLEPVLPEWGSKEQGYYLLYPSRSSMTPKLKAMIDFLLESDFASISL</sequence>
<dbReference type="RefSeq" id="WP_182810453.1">
    <property type="nucleotide sequence ID" value="NZ_JACJFM010000033.1"/>
</dbReference>
<dbReference type="PROSITE" id="PS50931">
    <property type="entry name" value="HTH_LYSR"/>
    <property type="match status" value="1"/>
</dbReference>
<dbReference type="InterPro" id="IPR036390">
    <property type="entry name" value="WH_DNA-bd_sf"/>
</dbReference>
<evidence type="ECO:0000313" key="6">
    <source>
        <dbReference type="EMBL" id="MBB1488680.1"/>
    </source>
</evidence>
<dbReference type="PANTHER" id="PTHR30537">
    <property type="entry name" value="HTH-TYPE TRANSCRIPTIONAL REGULATOR"/>
    <property type="match status" value="1"/>
</dbReference>
<comment type="similarity">
    <text evidence="1">Belongs to the LysR transcriptional regulatory family.</text>
</comment>
<dbReference type="GO" id="GO:0043565">
    <property type="term" value="F:sequence-specific DNA binding"/>
    <property type="evidence" value="ECO:0007669"/>
    <property type="project" value="TreeGrafter"/>
</dbReference>
<gene>
    <name evidence="6" type="ORF">H4O21_18910</name>
</gene>
<organism evidence="6 7">
    <name type="scientific">Oceanospirillum sediminis</name>
    <dbReference type="NCBI Taxonomy" id="2760088"/>
    <lineage>
        <taxon>Bacteria</taxon>
        <taxon>Pseudomonadati</taxon>
        <taxon>Pseudomonadota</taxon>
        <taxon>Gammaproteobacteria</taxon>
        <taxon>Oceanospirillales</taxon>
        <taxon>Oceanospirillaceae</taxon>
        <taxon>Oceanospirillum</taxon>
    </lineage>
</organism>
<dbReference type="Pfam" id="PF00126">
    <property type="entry name" value="HTH_1"/>
    <property type="match status" value="1"/>
</dbReference>
<feature type="domain" description="HTH lysR-type" evidence="5">
    <location>
        <begin position="1"/>
        <end position="59"/>
    </location>
</feature>
<dbReference type="EMBL" id="JACJFM010000033">
    <property type="protein sequence ID" value="MBB1488680.1"/>
    <property type="molecule type" value="Genomic_DNA"/>
</dbReference>
<evidence type="ECO:0000256" key="1">
    <source>
        <dbReference type="ARBA" id="ARBA00009437"/>
    </source>
</evidence>
<reference evidence="6 7" key="1">
    <citation type="submission" date="2020-08" db="EMBL/GenBank/DDBJ databases">
        <title>Oceanospirillum sp. nov. isolated from marine sediment.</title>
        <authorList>
            <person name="Ji X."/>
        </authorList>
    </citation>
    <scope>NUCLEOTIDE SEQUENCE [LARGE SCALE GENOMIC DNA]</scope>
    <source>
        <strain evidence="6 7">D5</strain>
    </source>
</reference>
<dbReference type="InterPro" id="IPR036388">
    <property type="entry name" value="WH-like_DNA-bd_sf"/>
</dbReference>
<dbReference type="CDD" id="cd08422">
    <property type="entry name" value="PBP2_CrgA_like"/>
    <property type="match status" value="1"/>
</dbReference>